<evidence type="ECO:0000256" key="1">
    <source>
        <dbReference type="SAM" id="MobiDB-lite"/>
    </source>
</evidence>
<name>A0A1J5QTX9_9ZZZZ</name>
<reference evidence="2" key="1">
    <citation type="submission" date="2016-10" db="EMBL/GenBank/DDBJ databases">
        <title>Sequence of Gallionella enrichment culture.</title>
        <authorList>
            <person name="Poehlein A."/>
            <person name="Muehling M."/>
            <person name="Daniel R."/>
        </authorList>
    </citation>
    <scope>NUCLEOTIDE SEQUENCE</scope>
</reference>
<evidence type="ECO:0000313" key="2">
    <source>
        <dbReference type="EMBL" id="OIQ86786.1"/>
    </source>
</evidence>
<sequence length="310" mass="33006">MRGAAGVHLEAVGASQRDDVGQVILALRVVAAQRADPAAQRGARRGDDAGVDFGDRTLGGGRVLVLDDALHAPGGVAHDAAVAGGVVELDAEQPQRAGAGGVEQRLQRRRAHQRHVAVQHQHHRVVVERVGRLQHRVAGAELRLLLAERRAGGGKRGADLLGAVADDDDAALRVELRGGIQHVREQRAPGQRLQHLGPRRLHAGALAGREHDDVQRRLGLKRVGIGHPCILGWAPARRPAKRPVGDRPCGRCGRRARNARKRLNQNPDLFSDRKPGRPIHMSKKAATSSSAAIGHDSAPPTSTIQANAGL</sequence>
<feature type="compositionally biased region" description="Basic residues" evidence="1">
    <location>
        <begin position="252"/>
        <end position="263"/>
    </location>
</feature>
<gene>
    <name evidence="2" type="ORF">GALL_313750</name>
</gene>
<feature type="compositionally biased region" description="Polar residues" evidence="1">
    <location>
        <begin position="299"/>
        <end position="310"/>
    </location>
</feature>
<protein>
    <submittedName>
        <fullName evidence="2">Uncharacterized protein</fullName>
    </submittedName>
</protein>
<feature type="region of interest" description="Disordered" evidence="1">
    <location>
        <begin position="238"/>
        <end position="310"/>
    </location>
</feature>
<organism evidence="2">
    <name type="scientific">mine drainage metagenome</name>
    <dbReference type="NCBI Taxonomy" id="410659"/>
    <lineage>
        <taxon>unclassified sequences</taxon>
        <taxon>metagenomes</taxon>
        <taxon>ecological metagenomes</taxon>
    </lineage>
</organism>
<dbReference type="AlphaFoldDB" id="A0A1J5QTX9"/>
<comment type="caution">
    <text evidence="2">The sequence shown here is derived from an EMBL/GenBank/DDBJ whole genome shotgun (WGS) entry which is preliminary data.</text>
</comment>
<dbReference type="EMBL" id="MLJW01000459">
    <property type="protein sequence ID" value="OIQ86786.1"/>
    <property type="molecule type" value="Genomic_DNA"/>
</dbReference>
<accession>A0A1J5QTX9</accession>
<proteinExistence type="predicted"/>